<name>A0AAE1ZB95_SCHME</name>
<reference evidence="1" key="2">
    <citation type="journal article" date="2023" name="Infect Dis Poverty">
        <title>Chromosome-scale genome of the human blood fluke Schistosoma mekongi and its implications for public health.</title>
        <authorList>
            <person name="Zhou M."/>
            <person name="Xu L."/>
            <person name="Xu D."/>
            <person name="Chen W."/>
            <person name="Khan J."/>
            <person name="Hu Y."/>
            <person name="Huang H."/>
            <person name="Wei H."/>
            <person name="Zhang Y."/>
            <person name="Chusongsang P."/>
            <person name="Tanasarnprasert K."/>
            <person name="Hu X."/>
            <person name="Limpanont Y."/>
            <person name="Lv Z."/>
        </authorList>
    </citation>
    <scope>NUCLEOTIDE SEQUENCE</scope>
    <source>
        <strain evidence="1">LV_2022a</strain>
    </source>
</reference>
<dbReference type="Proteomes" id="UP001292079">
    <property type="component" value="Unassembled WGS sequence"/>
</dbReference>
<organism evidence="1 2">
    <name type="scientific">Schistosoma mekongi</name>
    <name type="common">Parasitic worm</name>
    <dbReference type="NCBI Taxonomy" id="38744"/>
    <lineage>
        <taxon>Eukaryota</taxon>
        <taxon>Metazoa</taxon>
        <taxon>Spiralia</taxon>
        <taxon>Lophotrochozoa</taxon>
        <taxon>Platyhelminthes</taxon>
        <taxon>Trematoda</taxon>
        <taxon>Digenea</taxon>
        <taxon>Strigeidida</taxon>
        <taxon>Schistosomatoidea</taxon>
        <taxon>Schistosomatidae</taxon>
        <taxon>Schistosoma</taxon>
    </lineage>
</organism>
<sequence length="332" mass="38043">MFQSNSTSTPTNSNNNNTSHYCPQYSMGNCSLCNNANYGNDYFQYENNNNDNNINYNEDASFQNLYNMSSSLSYPLLSREFHNTLTANIHSQNINSTDTVQPNMPINYDTNLLIDTIKDFGWPYFEKSTSAFSLCSHAKSNFNSSYRDCRLRYIKQTRKLQKYLRVTPEGHILVNNPRIEHHHLHHSLHQSPSNQPVNNSTVDAFGCKGNLNKFATNGHDLCNNPFGSLISTPKMRRIYTAFWNLEPRESVGVHRLPSSKTTSFSESTTSSLKLYTNDYDYYDTNNEQDSELKFTMHNNNDHITSNTIPLEPVMENSINDANKLSDLVMEPN</sequence>
<reference evidence="1" key="1">
    <citation type="submission" date="2022-04" db="EMBL/GenBank/DDBJ databases">
        <authorList>
            <person name="Xu L."/>
            <person name="Lv Z."/>
        </authorList>
    </citation>
    <scope>NUCLEOTIDE SEQUENCE</scope>
    <source>
        <strain evidence="1">LV_2022a</strain>
    </source>
</reference>
<dbReference type="AlphaFoldDB" id="A0AAE1ZB95"/>
<comment type="caution">
    <text evidence="1">The sequence shown here is derived from an EMBL/GenBank/DDBJ whole genome shotgun (WGS) entry which is preliminary data.</text>
</comment>
<evidence type="ECO:0000313" key="1">
    <source>
        <dbReference type="EMBL" id="KAK4470294.1"/>
    </source>
</evidence>
<proteinExistence type="predicted"/>
<accession>A0AAE1ZB95</accession>
<keyword evidence="2" id="KW-1185">Reference proteome</keyword>
<dbReference type="EMBL" id="JALJAT010000004">
    <property type="protein sequence ID" value="KAK4470294.1"/>
    <property type="molecule type" value="Genomic_DNA"/>
</dbReference>
<gene>
    <name evidence="1" type="ORF">MN116_005862</name>
</gene>
<protein>
    <submittedName>
        <fullName evidence="1">Uncharacterized protein</fullName>
    </submittedName>
</protein>
<evidence type="ECO:0000313" key="2">
    <source>
        <dbReference type="Proteomes" id="UP001292079"/>
    </source>
</evidence>